<evidence type="ECO:0008006" key="4">
    <source>
        <dbReference type="Google" id="ProtNLM"/>
    </source>
</evidence>
<dbReference type="KEGG" id="chk:D4L85_27635"/>
<feature type="signal peptide" evidence="1">
    <location>
        <begin position="1"/>
        <end position="20"/>
    </location>
</feature>
<accession>A0A385SWL2</accession>
<evidence type="ECO:0000313" key="3">
    <source>
        <dbReference type="Proteomes" id="UP000266183"/>
    </source>
</evidence>
<protein>
    <recommendedName>
        <fullName evidence="4">Galactose oxidase</fullName>
    </recommendedName>
</protein>
<evidence type="ECO:0000256" key="1">
    <source>
        <dbReference type="SAM" id="SignalP"/>
    </source>
</evidence>
<sequence>MKKYYALVVIALSFVLFNCGDSDDTPPRDKKGTWKRLNDFPGEARNGSFSFVINGKGYIGMGTTDSNPFPADVWEYDPEKDSWIQKKDFPYGGPAVAAVTINNKGYMMTYSSAVFEYDAQADSWEYKSSLSTNVRPNIAAFAVGGKGYFGTGSSYDPENHNVLKKDLWMFDPVNNSWTPKADFPGDARIAAIAMNIGEKGYMGVGFSGQGAPPYLTDFYEYDPARDKWTQKKDFPNAQAAPSYLFSNSTTGYVGAAVNSGAALFKYDPSADEWNTDSVFPSPNYMYPATFTIGSRIFMVGGFFTVKSKEVWEFIP</sequence>
<dbReference type="OrthoDB" id="103335at2"/>
<name>A0A385SWL2_9BACT</name>
<keyword evidence="1" id="KW-0732">Signal</keyword>
<gene>
    <name evidence="2" type="ORF">D4L85_27635</name>
</gene>
<dbReference type="EMBL" id="CP032382">
    <property type="protein sequence ID" value="AYB34120.1"/>
    <property type="molecule type" value="Genomic_DNA"/>
</dbReference>
<evidence type="ECO:0000313" key="2">
    <source>
        <dbReference type="EMBL" id="AYB34120.1"/>
    </source>
</evidence>
<reference evidence="3" key="1">
    <citation type="submission" date="2018-09" db="EMBL/GenBank/DDBJ databases">
        <title>Chryseolinea sp. KIS68-18 isolated from soil.</title>
        <authorList>
            <person name="Weon H.-Y."/>
            <person name="Kwon S.-W."/>
            <person name="Lee S.A."/>
        </authorList>
    </citation>
    <scope>NUCLEOTIDE SEQUENCE [LARGE SCALE GENOMIC DNA]</scope>
    <source>
        <strain evidence="3">KIS68-18</strain>
    </source>
</reference>
<feature type="chain" id="PRO_5017276107" description="Galactose oxidase" evidence="1">
    <location>
        <begin position="21"/>
        <end position="315"/>
    </location>
</feature>
<dbReference type="InterPro" id="IPR015915">
    <property type="entry name" value="Kelch-typ_b-propeller"/>
</dbReference>
<dbReference type="SUPFAM" id="SSF117281">
    <property type="entry name" value="Kelch motif"/>
    <property type="match status" value="2"/>
</dbReference>
<dbReference type="Proteomes" id="UP000266183">
    <property type="component" value="Chromosome"/>
</dbReference>
<dbReference type="Gene3D" id="2.120.10.80">
    <property type="entry name" value="Kelch-type beta propeller"/>
    <property type="match status" value="2"/>
</dbReference>
<dbReference type="RefSeq" id="WP_119757341.1">
    <property type="nucleotide sequence ID" value="NZ_CP032382.1"/>
</dbReference>
<organism evidence="2 3">
    <name type="scientific">Chryseolinea soli</name>
    <dbReference type="NCBI Taxonomy" id="2321403"/>
    <lineage>
        <taxon>Bacteria</taxon>
        <taxon>Pseudomonadati</taxon>
        <taxon>Bacteroidota</taxon>
        <taxon>Cytophagia</taxon>
        <taxon>Cytophagales</taxon>
        <taxon>Fulvivirgaceae</taxon>
        <taxon>Chryseolinea</taxon>
    </lineage>
</organism>
<dbReference type="PANTHER" id="PTHR45632">
    <property type="entry name" value="LD33804P"/>
    <property type="match status" value="1"/>
</dbReference>
<proteinExistence type="predicted"/>
<keyword evidence="3" id="KW-1185">Reference proteome</keyword>
<dbReference type="AlphaFoldDB" id="A0A385SWL2"/>